<keyword evidence="3" id="KW-1185">Reference proteome</keyword>
<protein>
    <recommendedName>
        <fullName evidence="1">Tc1-like transposase DDE domain-containing protein</fullName>
    </recommendedName>
</protein>
<sequence>MIYLYILHNNLKQSAKNLGLDGNFIFQHDNDPKHMARNLKMLCLFHCKQQLYTPPQSPDINIIENLWAILETAVQKHKIGNKAHLKQVIPEEWGKISSDTTKKLVESVPRRLEDIIKVKGHATKY</sequence>
<dbReference type="AlphaFoldDB" id="A0A4Y2AT11"/>
<organism evidence="2 3">
    <name type="scientific">Araneus ventricosus</name>
    <name type="common">Orbweaver spider</name>
    <name type="synonym">Epeira ventricosa</name>
    <dbReference type="NCBI Taxonomy" id="182803"/>
    <lineage>
        <taxon>Eukaryota</taxon>
        <taxon>Metazoa</taxon>
        <taxon>Ecdysozoa</taxon>
        <taxon>Arthropoda</taxon>
        <taxon>Chelicerata</taxon>
        <taxon>Arachnida</taxon>
        <taxon>Araneae</taxon>
        <taxon>Araneomorphae</taxon>
        <taxon>Entelegynae</taxon>
        <taxon>Araneoidea</taxon>
        <taxon>Araneidae</taxon>
        <taxon>Araneus</taxon>
    </lineage>
</organism>
<feature type="domain" description="Tc1-like transposase DDE" evidence="1">
    <location>
        <begin position="46"/>
        <end position="85"/>
    </location>
</feature>
<comment type="caution">
    <text evidence="2">The sequence shown here is derived from an EMBL/GenBank/DDBJ whole genome shotgun (WGS) entry which is preliminary data.</text>
</comment>
<dbReference type="Gene3D" id="3.30.420.10">
    <property type="entry name" value="Ribonuclease H-like superfamily/Ribonuclease H"/>
    <property type="match status" value="1"/>
</dbReference>
<dbReference type="InterPro" id="IPR038717">
    <property type="entry name" value="Tc1-like_DDE_dom"/>
</dbReference>
<dbReference type="GO" id="GO:0003676">
    <property type="term" value="F:nucleic acid binding"/>
    <property type="evidence" value="ECO:0007669"/>
    <property type="project" value="InterPro"/>
</dbReference>
<evidence type="ECO:0000313" key="3">
    <source>
        <dbReference type="Proteomes" id="UP000499080"/>
    </source>
</evidence>
<dbReference type="Pfam" id="PF13358">
    <property type="entry name" value="DDE_3"/>
    <property type="match status" value="1"/>
</dbReference>
<reference evidence="2 3" key="1">
    <citation type="journal article" date="2019" name="Sci. Rep.">
        <title>Orb-weaving spider Araneus ventricosus genome elucidates the spidroin gene catalogue.</title>
        <authorList>
            <person name="Kono N."/>
            <person name="Nakamura H."/>
            <person name="Ohtoshi R."/>
            <person name="Moran D.A.P."/>
            <person name="Shinohara A."/>
            <person name="Yoshida Y."/>
            <person name="Fujiwara M."/>
            <person name="Mori M."/>
            <person name="Tomita M."/>
            <person name="Arakawa K."/>
        </authorList>
    </citation>
    <scope>NUCLEOTIDE SEQUENCE [LARGE SCALE GENOMIC DNA]</scope>
</reference>
<dbReference type="InterPro" id="IPR036397">
    <property type="entry name" value="RNaseH_sf"/>
</dbReference>
<dbReference type="OrthoDB" id="4843387at2759"/>
<name>A0A4Y2AT11_ARAVE</name>
<dbReference type="Proteomes" id="UP000499080">
    <property type="component" value="Unassembled WGS sequence"/>
</dbReference>
<evidence type="ECO:0000259" key="1">
    <source>
        <dbReference type="Pfam" id="PF13358"/>
    </source>
</evidence>
<evidence type="ECO:0000313" key="2">
    <source>
        <dbReference type="EMBL" id="GBL83141.1"/>
    </source>
</evidence>
<proteinExistence type="predicted"/>
<accession>A0A4Y2AT11</accession>
<dbReference type="EMBL" id="BGPR01000031">
    <property type="protein sequence ID" value="GBL83141.1"/>
    <property type="molecule type" value="Genomic_DNA"/>
</dbReference>
<gene>
    <name evidence="2" type="ORF">AVEN_165354_1</name>
</gene>